<dbReference type="Proteomes" id="UP000634136">
    <property type="component" value="Unassembled WGS sequence"/>
</dbReference>
<keyword evidence="2" id="KW-0347">Helicase</keyword>
<accession>A0A834SR17</accession>
<keyword evidence="2" id="KW-0378">Hydrolase</keyword>
<keyword evidence="3" id="KW-1185">Reference proteome</keyword>
<evidence type="ECO:0000313" key="3">
    <source>
        <dbReference type="Proteomes" id="UP000634136"/>
    </source>
</evidence>
<reference evidence="2" key="1">
    <citation type="submission" date="2020-09" db="EMBL/GenBank/DDBJ databases">
        <title>Genome-Enabled Discovery of Anthraquinone Biosynthesis in Senna tora.</title>
        <authorList>
            <person name="Kang S.-H."/>
            <person name="Pandey R.P."/>
            <person name="Lee C.-M."/>
            <person name="Sim J.-S."/>
            <person name="Jeong J.-T."/>
            <person name="Choi B.-S."/>
            <person name="Jung M."/>
            <person name="Ginzburg D."/>
            <person name="Zhao K."/>
            <person name="Won S.Y."/>
            <person name="Oh T.-J."/>
            <person name="Yu Y."/>
            <person name="Kim N.-H."/>
            <person name="Lee O.R."/>
            <person name="Lee T.-H."/>
            <person name="Bashyal P."/>
            <person name="Kim T.-S."/>
            <person name="Lee W.-H."/>
            <person name="Kawkins C."/>
            <person name="Kim C.-K."/>
            <person name="Kim J.S."/>
            <person name="Ahn B.O."/>
            <person name="Rhee S.Y."/>
            <person name="Sohng J.K."/>
        </authorList>
    </citation>
    <scope>NUCLEOTIDE SEQUENCE</scope>
    <source>
        <tissue evidence="2">Leaf</tissue>
    </source>
</reference>
<feature type="compositionally biased region" description="Polar residues" evidence="1">
    <location>
        <begin position="71"/>
        <end position="84"/>
    </location>
</feature>
<dbReference type="OrthoDB" id="1930718at2759"/>
<name>A0A834SR17_9FABA</name>
<comment type="caution">
    <text evidence="2">The sequence shown here is derived from an EMBL/GenBank/DDBJ whole genome shotgun (WGS) entry which is preliminary data.</text>
</comment>
<proteinExistence type="predicted"/>
<dbReference type="AlphaFoldDB" id="A0A834SR17"/>
<evidence type="ECO:0000313" key="2">
    <source>
        <dbReference type="EMBL" id="KAF7807961.1"/>
    </source>
</evidence>
<gene>
    <name evidence="2" type="ORF">G2W53_040122</name>
</gene>
<dbReference type="GO" id="GO:0004386">
    <property type="term" value="F:helicase activity"/>
    <property type="evidence" value="ECO:0007669"/>
    <property type="project" value="UniProtKB-KW"/>
</dbReference>
<feature type="region of interest" description="Disordered" evidence="1">
    <location>
        <begin position="71"/>
        <end position="90"/>
    </location>
</feature>
<protein>
    <submittedName>
        <fullName evidence="2">ATP-dependent DNA helicase PIF1-like</fullName>
    </submittedName>
</protein>
<evidence type="ECO:0000256" key="1">
    <source>
        <dbReference type="SAM" id="MobiDB-lite"/>
    </source>
</evidence>
<organism evidence="2 3">
    <name type="scientific">Senna tora</name>
    <dbReference type="NCBI Taxonomy" id="362788"/>
    <lineage>
        <taxon>Eukaryota</taxon>
        <taxon>Viridiplantae</taxon>
        <taxon>Streptophyta</taxon>
        <taxon>Embryophyta</taxon>
        <taxon>Tracheophyta</taxon>
        <taxon>Spermatophyta</taxon>
        <taxon>Magnoliopsida</taxon>
        <taxon>eudicotyledons</taxon>
        <taxon>Gunneridae</taxon>
        <taxon>Pentapetalae</taxon>
        <taxon>rosids</taxon>
        <taxon>fabids</taxon>
        <taxon>Fabales</taxon>
        <taxon>Fabaceae</taxon>
        <taxon>Caesalpinioideae</taxon>
        <taxon>Cassia clade</taxon>
        <taxon>Senna</taxon>
    </lineage>
</organism>
<keyword evidence="2" id="KW-0067">ATP-binding</keyword>
<dbReference type="EMBL" id="JAAIUW010000012">
    <property type="protein sequence ID" value="KAF7807961.1"/>
    <property type="molecule type" value="Genomic_DNA"/>
</dbReference>
<keyword evidence="2" id="KW-0547">Nucleotide-binding</keyword>
<sequence length="90" mass="9885">MSKICFDGIETYATFNSNEIVVPKLAALRLAVDTIKSCLNMHQLAILAPIQDDVESINDYMFSLLPGEESTYLSSNSISNQDPNSELADV</sequence>